<gene>
    <name evidence="3" type="primary">LOC140015263</name>
</gene>
<dbReference type="Proteomes" id="UP001652660">
    <property type="component" value="Chromosome 10e"/>
</dbReference>
<evidence type="ECO:0000313" key="2">
    <source>
        <dbReference type="Proteomes" id="UP001652660"/>
    </source>
</evidence>
<accession>A0ABM4VUT0</accession>
<name>A0ABM4VUT0_COFAR</name>
<protein>
    <submittedName>
        <fullName evidence="3">Uncharacterized protein</fullName>
    </submittedName>
</protein>
<dbReference type="PANTHER" id="PTHR33067">
    <property type="entry name" value="RNA-DIRECTED DNA POLYMERASE-RELATED"/>
    <property type="match status" value="1"/>
</dbReference>
<reference evidence="3" key="1">
    <citation type="submission" date="2025-08" db="UniProtKB">
        <authorList>
            <consortium name="RefSeq"/>
        </authorList>
    </citation>
    <scope>IDENTIFICATION</scope>
    <source>
        <tissue evidence="3">Leaves</tissue>
    </source>
</reference>
<dbReference type="PANTHER" id="PTHR33067:SF9">
    <property type="entry name" value="RNA-DIRECTED DNA POLYMERASE"/>
    <property type="match status" value="1"/>
</dbReference>
<evidence type="ECO:0000256" key="1">
    <source>
        <dbReference type="SAM" id="MobiDB-lite"/>
    </source>
</evidence>
<dbReference type="GeneID" id="140015263"/>
<evidence type="ECO:0000313" key="3">
    <source>
        <dbReference type="RefSeq" id="XP_071923296.1"/>
    </source>
</evidence>
<keyword evidence="2" id="KW-1185">Reference proteome</keyword>
<feature type="region of interest" description="Disordered" evidence="1">
    <location>
        <begin position="74"/>
        <end position="103"/>
    </location>
</feature>
<proteinExistence type="predicted"/>
<feature type="compositionally biased region" description="Basic and acidic residues" evidence="1">
    <location>
        <begin position="74"/>
        <end position="89"/>
    </location>
</feature>
<sequence>MMLQYMQKVDQRMDQFDKLAQSEQASIQNLERKVGQVVKTVTRKVPGKLPRSTEVNPKETTMAVTLRSGKVLDDPVIKPKTKPSEKQDRSGIAIESEGIGDSENGFGEKTQVLANIPAYAKFLKETVSNKKKLEDFVEVSLTEKCSVVPQNHLPIKMKDLGSFTVPYQFELIFIDKSLCDLRSSVNLMPLSFFRKLKFVNLGPIQVTLQLIDRLV</sequence>
<organism evidence="2 3">
    <name type="scientific">Coffea arabica</name>
    <name type="common">Arabian coffee</name>
    <dbReference type="NCBI Taxonomy" id="13443"/>
    <lineage>
        <taxon>Eukaryota</taxon>
        <taxon>Viridiplantae</taxon>
        <taxon>Streptophyta</taxon>
        <taxon>Embryophyta</taxon>
        <taxon>Tracheophyta</taxon>
        <taxon>Spermatophyta</taxon>
        <taxon>Magnoliopsida</taxon>
        <taxon>eudicotyledons</taxon>
        <taxon>Gunneridae</taxon>
        <taxon>Pentapetalae</taxon>
        <taxon>asterids</taxon>
        <taxon>lamiids</taxon>
        <taxon>Gentianales</taxon>
        <taxon>Rubiaceae</taxon>
        <taxon>Ixoroideae</taxon>
        <taxon>Gardenieae complex</taxon>
        <taxon>Bertiereae - Coffeeae clade</taxon>
        <taxon>Coffeeae</taxon>
        <taxon>Coffea</taxon>
    </lineage>
</organism>
<dbReference type="RefSeq" id="XP_071923296.1">
    <property type="nucleotide sequence ID" value="XM_072067195.1"/>
</dbReference>